<sequence>MKRNAFVYIQITLLAIAAVIPMTVFLRIKMHKDRDGGVFYTVPLFFSVIMLMFVGMAKLSMSIAKLVVFYKQRDLLRILPTIVEVVLRVSTTYCVIEYDPNVGRSFTQLLLLELVNQRAFKLFRFIGTLRRNTIIANTFWSFALFPLLALGSFILAQKELKKWWIGGHCEQNIIVYEY</sequence>
<evidence type="ECO:0000259" key="6">
    <source>
        <dbReference type="Pfam" id="PF01061"/>
    </source>
</evidence>
<dbReference type="AlphaFoldDB" id="A0AAD3XVB3"/>
<feature type="transmembrane region" description="Helical" evidence="5">
    <location>
        <begin position="134"/>
        <end position="156"/>
    </location>
</feature>
<gene>
    <name evidence="7" type="ORF">Nepgr_020544</name>
</gene>
<reference evidence="7" key="1">
    <citation type="submission" date="2023-05" db="EMBL/GenBank/DDBJ databases">
        <title>Nepenthes gracilis genome sequencing.</title>
        <authorList>
            <person name="Fukushima K."/>
        </authorList>
    </citation>
    <scope>NUCLEOTIDE SEQUENCE</scope>
    <source>
        <strain evidence="7">SING2019-196</strain>
    </source>
</reference>
<dbReference type="Proteomes" id="UP001279734">
    <property type="component" value="Unassembled WGS sequence"/>
</dbReference>
<comment type="caution">
    <text evidence="7">The sequence shown here is derived from an EMBL/GenBank/DDBJ whole genome shotgun (WGS) entry which is preliminary data.</text>
</comment>
<evidence type="ECO:0000256" key="3">
    <source>
        <dbReference type="ARBA" id="ARBA00022989"/>
    </source>
</evidence>
<keyword evidence="8" id="KW-1185">Reference proteome</keyword>
<feature type="domain" description="ABC-2 type transporter transmembrane" evidence="6">
    <location>
        <begin position="77"/>
        <end position="165"/>
    </location>
</feature>
<proteinExistence type="predicted"/>
<dbReference type="GO" id="GO:0140359">
    <property type="term" value="F:ABC-type transporter activity"/>
    <property type="evidence" value="ECO:0007669"/>
    <property type="project" value="InterPro"/>
</dbReference>
<name>A0AAD3XVB3_NEPGR</name>
<comment type="subcellular location">
    <subcellularLocation>
        <location evidence="1">Membrane</location>
        <topology evidence="1">Multi-pass membrane protein</topology>
    </subcellularLocation>
</comment>
<organism evidence="7 8">
    <name type="scientific">Nepenthes gracilis</name>
    <name type="common">Slender pitcher plant</name>
    <dbReference type="NCBI Taxonomy" id="150966"/>
    <lineage>
        <taxon>Eukaryota</taxon>
        <taxon>Viridiplantae</taxon>
        <taxon>Streptophyta</taxon>
        <taxon>Embryophyta</taxon>
        <taxon>Tracheophyta</taxon>
        <taxon>Spermatophyta</taxon>
        <taxon>Magnoliopsida</taxon>
        <taxon>eudicotyledons</taxon>
        <taxon>Gunneridae</taxon>
        <taxon>Pentapetalae</taxon>
        <taxon>Caryophyllales</taxon>
        <taxon>Nepenthaceae</taxon>
        <taxon>Nepenthes</taxon>
    </lineage>
</organism>
<evidence type="ECO:0000313" key="7">
    <source>
        <dbReference type="EMBL" id="GMH18703.1"/>
    </source>
</evidence>
<dbReference type="InterPro" id="IPR013525">
    <property type="entry name" value="ABC2_TM"/>
</dbReference>
<evidence type="ECO:0000256" key="1">
    <source>
        <dbReference type="ARBA" id="ARBA00004141"/>
    </source>
</evidence>
<protein>
    <recommendedName>
        <fullName evidence="6">ABC-2 type transporter transmembrane domain-containing protein</fullName>
    </recommendedName>
</protein>
<keyword evidence="3 5" id="KW-1133">Transmembrane helix</keyword>
<feature type="transmembrane region" description="Helical" evidence="5">
    <location>
        <begin position="6"/>
        <end position="26"/>
    </location>
</feature>
<keyword evidence="4 5" id="KW-0472">Membrane</keyword>
<feature type="transmembrane region" description="Helical" evidence="5">
    <location>
        <begin position="38"/>
        <end position="57"/>
    </location>
</feature>
<accession>A0AAD3XVB3</accession>
<evidence type="ECO:0000256" key="5">
    <source>
        <dbReference type="SAM" id="Phobius"/>
    </source>
</evidence>
<dbReference type="Pfam" id="PF01061">
    <property type="entry name" value="ABC2_membrane"/>
    <property type="match status" value="1"/>
</dbReference>
<dbReference type="EMBL" id="BSYO01000019">
    <property type="protein sequence ID" value="GMH18703.1"/>
    <property type="molecule type" value="Genomic_DNA"/>
</dbReference>
<dbReference type="GO" id="GO:0016020">
    <property type="term" value="C:membrane"/>
    <property type="evidence" value="ECO:0007669"/>
    <property type="project" value="UniProtKB-SubCell"/>
</dbReference>
<evidence type="ECO:0000256" key="4">
    <source>
        <dbReference type="ARBA" id="ARBA00023136"/>
    </source>
</evidence>
<keyword evidence="2 5" id="KW-0812">Transmembrane</keyword>
<evidence type="ECO:0000256" key="2">
    <source>
        <dbReference type="ARBA" id="ARBA00022692"/>
    </source>
</evidence>
<dbReference type="PANTHER" id="PTHR48040">
    <property type="entry name" value="PLEIOTROPIC DRUG RESISTANCE PROTEIN 1-LIKE ISOFORM X1"/>
    <property type="match status" value="1"/>
</dbReference>
<dbReference type="PANTHER" id="PTHR48040:SF20">
    <property type="entry name" value="PLEIOTROPIC DRUG RESISTANCE PROTEIN 1"/>
    <property type="match status" value="1"/>
</dbReference>
<evidence type="ECO:0000313" key="8">
    <source>
        <dbReference type="Proteomes" id="UP001279734"/>
    </source>
</evidence>